<sequence length="156" mass="17345">MIRKLWQVVVYLMIFCIGFVAGLYTLPILTAPPSPSKLELATHAQQALYSGEFKADLAGSDALHYGNGQVRLTNAMISFDGTLSPGPDYQLYLANRFIDNEADFLAYKGTMTRVASVNTFDGFIIKVPADINIARFNTVIVWCESFEQFITAAQYQ</sequence>
<reference evidence="3" key="1">
    <citation type="journal article" date="2020" name="mSystems">
        <title>Genome- and Community-Level Interaction Insights into Carbon Utilization and Element Cycling Functions of Hydrothermarchaeota in Hydrothermal Sediment.</title>
        <authorList>
            <person name="Zhou Z."/>
            <person name="Liu Y."/>
            <person name="Xu W."/>
            <person name="Pan J."/>
            <person name="Luo Z.H."/>
            <person name="Li M."/>
        </authorList>
    </citation>
    <scope>NUCLEOTIDE SEQUENCE [LARGE SCALE GENOMIC DNA]</scope>
    <source>
        <strain evidence="3">HyVt-346</strain>
    </source>
</reference>
<proteinExistence type="predicted"/>
<accession>A0A7V1D1S7</accession>
<organism evidence="3">
    <name type="scientific">Pseudoalteromonas prydzensis</name>
    <dbReference type="NCBI Taxonomy" id="182141"/>
    <lineage>
        <taxon>Bacteria</taxon>
        <taxon>Pseudomonadati</taxon>
        <taxon>Pseudomonadota</taxon>
        <taxon>Gammaproteobacteria</taxon>
        <taxon>Alteromonadales</taxon>
        <taxon>Pseudoalteromonadaceae</taxon>
        <taxon>Pseudoalteromonas</taxon>
    </lineage>
</organism>
<keyword evidence="1" id="KW-0812">Transmembrane</keyword>
<comment type="caution">
    <text evidence="3">The sequence shown here is derived from an EMBL/GenBank/DDBJ whole genome shotgun (WGS) entry which is preliminary data.</text>
</comment>
<keyword evidence="1" id="KW-1133">Transmembrane helix</keyword>
<protein>
    <recommendedName>
        <fullName evidence="2">DM13 domain-containing protein</fullName>
    </recommendedName>
</protein>
<gene>
    <name evidence="3" type="ORF">ENH88_18110</name>
</gene>
<feature type="transmembrane region" description="Helical" evidence="1">
    <location>
        <begin position="9"/>
        <end position="29"/>
    </location>
</feature>
<dbReference type="InterPro" id="IPR019545">
    <property type="entry name" value="DM13_domain"/>
</dbReference>
<keyword evidence="1" id="KW-0472">Membrane</keyword>
<dbReference type="AlphaFoldDB" id="A0A7V1D1S7"/>
<evidence type="ECO:0000259" key="2">
    <source>
        <dbReference type="PROSITE" id="PS51549"/>
    </source>
</evidence>
<name>A0A7V1D1S7_9GAMM</name>
<dbReference type="Pfam" id="PF10517">
    <property type="entry name" value="DM13"/>
    <property type="match status" value="1"/>
</dbReference>
<dbReference type="EMBL" id="DRGM01000183">
    <property type="protein sequence ID" value="HEA18317.1"/>
    <property type="molecule type" value="Genomic_DNA"/>
</dbReference>
<dbReference type="RefSeq" id="WP_304184388.1">
    <property type="nucleotide sequence ID" value="NZ_DRGM01000183.1"/>
</dbReference>
<dbReference type="PROSITE" id="PS51549">
    <property type="entry name" value="DM13"/>
    <property type="match status" value="1"/>
</dbReference>
<dbReference type="Proteomes" id="UP000886188">
    <property type="component" value="Unassembled WGS sequence"/>
</dbReference>
<evidence type="ECO:0000313" key="3">
    <source>
        <dbReference type="EMBL" id="HEA18317.1"/>
    </source>
</evidence>
<evidence type="ECO:0000256" key="1">
    <source>
        <dbReference type="SAM" id="Phobius"/>
    </source>
</evidence>
<feature type="domain" description="DM13" evidence="2">
    <location>
        <begin position="51"/>
        <end position="156"/>
    </location>
</feature>